<dbReference type="PROSITE" id="PS51698">
    <property type="entry name" value="U_BOX"/>
    <property type="match status" value="1"/>
</dbReference>
<dbReference type="EMBL" id="KV875647">
    <property type="protein sequence ID" value="RZR72219.1"/>
    <property type="molecule type" value="Genomic_DNA"/>
</dbReference>
<keyword evidence="4" id="KW-0808">Transferase</keyword>
<evidence type="ECO:0000256" key="1">
    <source>
        <dbReference type="ARBA" id="ARBA00000900"/>
    </source>
</evidence>
<dbReference type="Gene3D" id="3.30.40.10">
    <property type="entry name" value="Zinc/RING finger domain, C3HC4 (zinc finger)"/>
    <property type="match status" value="1"/>
</dbReference>
<dbReference type="InterPro" id="IPR016024">
    <property type="entry name" value="ARM-type_fold"/>
</dbReference>
<feature type="repeat" description="ARM" evidence="6">
    <location>
        <begin position="531"/>
        <end position="568"/>
    </location>
</feature>
<reference evidence="9" key="1">
    <citation type="journal article" date="2018" name="Data Brief">
        <title>Genome sequence data from 17 accessions of Ensete ventricosum, a staple food crop for millions in Ethiopia.</title>
        <authorList>
            <person name="Yemataw Z."/>
            <person name="Muzemil S."/>
            <person name="Ambachew D."/>
            <person name="Tripathi L."/>
            <person name="Tesfaye K."/>
            <person name="Chala A."/>
            <person name="Farbos A."/>
            <person name="O'Neill P."/>
            <person name="Moore K."/>
            <person name="Grant M."/>
            <person name="Studholme D.J."/>
        </authorList>
    </citation>
    <scope>NUCLEOTIDE SEQUENCE [LARGE SCALE GENOMIC DNA]</scope>
    <source>
        <tissue evidence="9">Leaf</tissue>
    </source>
</reference>
<dbReference type="AlphaFoldDB" id="A0A445MDD9"/>
<sequence>MVQPCCPLIVGVYHACAYRLVLVYCTISSSARYIGTDWRYQSGCGWLQRGKKKQEKEGEPQIVRPSNGATASRLLEMSTTREPRDGATDENLVRQQLFRRGLLLVAFSSFEATRKRGKRWRLLLTHAGRRKRDFSLARGEENEVRNTGSWMEIGNSISHFGLMSAQVVFKKEDGRIKNWLDWCSSREAQADMGSSKLRWKLSFRRPAAAASPSPSASSSPSPSPSFTTEMPVEFLCPISRSIMADPVIVPSGHTFERSCIQGCLDLAFPPPGLPLDLHLPFSSPAAAPPLLLIPNAALKSAIFAWCARCGLPPPLPVPTEAALALVRCLMPQDRSTPSATVPDATATPPDGGKDEHDGACNGAKGRKSQRDDVLASASEVTLITPPSLFEREREKNKCSSSSTVSTPSSSSYHSSSTYSSSEIVVVDERLDRERIPSVAYSPSLRTTDAMEEILSRMRDLDAGQQESAAAALRKATRESRDRRVALCTPRLLGALRPVLLSPCAGVQINAAAAMVNLSLEPVNKVRILRSGMVPALVEVLRSGHPEARDHAAGALFGLALEEENRAAIGVLGAITPLLNLFAGPSADDPRARRDAGLALYHLSFAAANRSKIARTPGALHAMLAVAAERDEEDAAAPGEQRQGLGPATIAVMVIHNLAGCNEGRAALMGAGAVTALVRLIKGPPLIAAEEQCVAALYWMSQGSLRFRRLAKAAGAEQVLMKLATEGVGGGPLREMARRTLRAMRGEEGDEEAASLGFGAEADGSSAVSDGLMWCRPRSEAPPRNESSTQQRVLS</sequence>
<evidence type="ECO:0000313" key="9">
    <source>
        <dbReference type="EMBL" id="RZR72219.1"/>
    </source>
</evidence>
<evidence type="ECO:0000259" key="8">
    <source>
        <dbReference type="PROSITE" id="PS51698"/>
    </source>
</evidence>
<comment type="catalytic activity">
    <reaction evidence="1">
        <text>S-ubiquitinyl-[E2 ubiquitin-conjugating enzyme]-L-cysteine + [acceptor protein]-L-lysine = [E2 ubiquitin-conjugating enzyme]-L-cysteine + N(6)-ubiquitinyl-[acceptor protein]-L-lysine.</text>
        <dbReference type="EC" id="2.3.2.27"/>
    </reaction>
</comment>
<feature type="compositionally biased region" description="Polar residues" evidence="7">
    <location>
        <begin position="784"/>
        <end position="794"/>
    </location>
</feature>
<dbReference type="PROSITE" id="PS50176">
    <property type="entry name" value="ARM_REPEAT"/>
    <property type="match status" value="1"/>
</dbReference>
<evidence type="ECO:0000256" key="3">
    <source>
        <dbReference type="ARBA" id="ARBA00012483"/>
    </source>
</evidence>
<dbReference type="SUPFAM" id="SSF57850">
    <property type="entry name" value="RING/U-box"/>
    <property type="match status" value="1"/>
</dbReference>
<dbReference type="InterPro" id="IPR013083">
    <property type="entry name" value="Znf_RING/FYVE/PHD"/>
</dbReference>
<dbReference type="Pfam" id="PF04564">
    <property type="entry name" value="U-box"/>
    <property type="match status" value="1"/>
</dbReference>
<dbReference type="SUPFAM" id="SSF48371">
    <property type="entry name" value="ARM repeat"/>
    <property type="match status" value="1"/>
</dbReference>
<dbReference type="GO" id="GO:0061630">
    <property type="term" value="F:ubiquitin protein ligase activity"/>
    <property type="evidence" value="ECO:0007669"/>
    <property type="project" value="UniProtKB-EC"/>
</dbReference>
<feature type="region of interest" description="Disordered" evidence="7">
    <location>
        <begin position="744"/>
        <end position="794"/>
    </location>
</feature>
<dbReference type="GO" id="GO:0016567">
    <property type="term" value="P:protein ubiquitination"/>
    <property type="evidence" value="ECO:0007669"/>
    <property type="project" value="UniProtKB-UniPathway"/>
</dbReference>
<dbReference type="PANTHER" id="PTHR23315:SF339">
    <property type="entry name" value="U-BOX DOMAIN-CONTAINING PROTEIN 40"/>
    <property type="match status" value="1"/>
</dbReference>
<evidence type="ECO:0000256" key="6">
    <source>
        <dbReference type="PROSITE-ProRule" id="PRU00259"/>
    </source>
</evidence>
<dbReference type="EC" id="2.3.2.27" evidence="3"/>
<feature type="compositionally biased region" description="Low complexity" evidence="7">
    <location>
        <begin position="399"/>
        <end position="418"/>
    </location>
</feature>
<protein>
    <recommendedName>
        <fullName evidence="3">RING-type E3 ubiquitin transferase</fullName>
        <ecNumber evidence="3">2.3.2.27</ecNumber>
    </recommendedName>
</protein>
<dbReference type="SMART" id="SM00185">
    <property type="entry name" value="ARM"/>
    <property type="match status" value="3"/>
</dbReference>
<keyword evidence="5" id="KW-0833">Ubl conjugation pathway</keyword>
<dbReference type="SMART" id="SM00504">
    <property type="entry name" value="Ubox"/>
    <property type="match status" value="1"/>
</dbReference>
<dbReference type="UniPathway" id="UPA00143"/>
<evidence type="ECO:0000256" key="5">
    <source>
        <dbReference type="ARBA" id="ARBA00022786"/>
    </source>
</evidence>
<dbReference type="InterPro" id="IPR011989">
    <property type="entry name" value="ARM-like"/>
</dbReference>
<organism evidence="9">
    <name type="scientific">Ensete ventricosum</name>
    <name type="common">Abyssinian banana</name>
    <name type="synonym">Musa ensete</name>
    <dbReference type="NCBI Taxonomy" id="4639"/>
    <lineage>
        <taxon>Eukaryota</taxon>
        <taxon>Viridiplantae</taxon>
        <taxon>Streptophyta</taxon>
        <taxon>Embryophyta</taxon>
        <taxon>Tracheophyta</taxon>
        <taxon>Spermatophyta</taxon>
        <taxon>Magnoliopsida</taxon>
        <taxon>Liliopsida</taxon>
        <taxon>Zingiberales</taxon>
        <taxon>Musaceae</taxon>
        <taxon>Ensete</taxon>
    </lineage>
</organism>
<dbReference type="Gene3D" id="1.25.10.10">
    <property type="entry name" value="Leucine-rich Repeat Variant"/>
    <property type="match status" value="2"/>
</dbReference>
<evidence type="ECO:0000256" key="4">
    <source>
        <dbReference type="ARBA" id="ARBA00022679"/>
    </source>
</evidence>
<gene>
    <name evidence="9" type="ORF">BHM03_00011205</name>
</gene>
<comment type="pathway">
    <text evidence="2">Protein modification; protein ubiquitination.</text>
</comment>
<accession>A0A445MDD9</accession>
<name>A0A445MDD9_ENSVE</name>
<feature type="region of interest" description="Disordered" evidence="7">
    <location>
        <begin position="333"/>
        <end position="418"/>
    </location>
</feature>
<dbReference type="FunFam" id="3.30.40.10:FF:000491">
    <property type="entry name" value="RING-type E3 ubiquitin transferase"/>
    <property type="match status" value="1"/>
</dbReference>
<evidence type="ECO:0000256" key="2">
    <source>
        <dbReference type="ARBA" id="ARBA00004906"/>
    </source>
</evidence>
<feature type="domain" description="U-box" evidence="8">
    <location>
        <begin position="229"/>
        <end position="312"/>
    </location>
</feature>
<dbReference type="PANTHER" id="PTHR23315">
    <property type="entry name" value="U BOX DOMAIN-CONTAINING"/>
    <property type="match status" value="1"/>
</dbReference>
<evidence type="ECO:0000256" key="7">
    <source>
        <dbReference type="SAM" id="MobiDB-lite"/>
    </source>
</evidence>
<proteinExistence type="predicted"/>
<dbReference type="Proteomes" id="UP000290560">
    <property type="component" value="Unassembled WGS sequence"/>
</dbReference>
<dbReference type="InterPro" id="IPR003613">
    <property type="entry name" value="Ubox_domain"/>
</dbReference>
<dbReference type="InterPro" id="IPR000225">
    <property type="entry name" value="Armadillo"/>
</dbReference>